<evidence type="ECO:0000256" key="1">
    <source>
        <dbReference type="ARBA" id="ARBA00000677"/>
    </source>
</evidence>
<dbReference type="PANTHER" id="PTHR43390">
    <property type="entry name" value="SIGNAL PEPTIDASE I"/>
    <property type="match status" value="1"/>
</dbReference>
<keyword evidence="6 8" id="KW-0378">Hydrolase</keyword>
<evidence type="ECO:0000256" key="9">
    <source>
        <dbReference type="RuleBase" id="RU362042"/>
    </source>
</evidence>
<proteinExistence type="inferred from homology"/>
<evidence type="ECO:0000256" key="7">
    <source>
        <dbReference type="PIRSR" id="PIRSR600223-1"/>
    </source>
</evidence>
<reference evidence="11 12" key="1">
    <citation type="submission" date="2018-12" db="EMBL/GenBank/DDBJ databases">
        <authorList>
            <consortium name="Pathogen Informatics"/>
        </authorList>
    </citation>
    <scope>NUCLEOTIDE SEQUENCE [LARGE SCALE GENOMIC DNA]</scope>
    <source>
        <strain evidence="11 12">NCTC13079</strain>
    </source>
</reference>
<gene>
    <name evidence="11" type="primary">sipS</name>
    <name evidence="11" type="ORF">NCTC13079_00569</name>
</gene>
<dbReference type="GO" id="GO:0009003">
    <property type="term" value="F:signal peptidase activity"/>
    <property type="evidence" value="ECO:0007669"/>
    <property type="project" value="UniProtKB-EC"/>
</dbReference>
<dbReference type="PANTHER" id="PTHR43390:SF1">
    <property type="entry name" value="CHLOROPLAST PROCESSING PEPTIDASE"/>
    <property type="match status" value="1"/>
</dbReference>
<evidence type="ECO:0000313" key="12">
    <source>
        <dbReference type="Proteomes" id="UP000269544"/>
    </source>
</evidence>
<accession>A0A448V138</accession>
<dbReference type="InterPro" id="IPR036286">
    <property type="entry name" value="LexA/Signal_pep-like_sf"/>
</dbReference>
<dbReference type="RefSeq" id="WP_232006500.1">
    <property type="nucleotide sequence ID" value="NZ_JAUSWF010000001.1"/>
</dbReference>
<comment type="catalytic activity">
    <reaction evidence="1 8">
        <text>Cleavage of hydrophobic, N-terminal signal or leader sequences from secreted and periplasmic proteins.</text>
        <dbReference type="EC" id="3.4.21.89"/>
    </reaction>
</comment>
<keyword evidence="5 8" id="KW-0645">Protease</keyword>
<dbReference type="Gene3D" id="2.10.109.10">
    <property type="entry name" value="Umud Fragment, subunit A"/>
    <property type="match status" value="1"/>
</dbReference>
<evidence type="ECO:0000313" key="11">
    <source>
        <dbReference type="EMBL" id="VEJ35211.1"/>
    </source>
</evidence>
<evidence type="ECO:0000256" key="5">
    <source>
        <dbReference type="ARBA" id="ARBA00022670"/>
    </source>
</evidence>
<evidence type="ECO:0000256" key="6">
    <source>
        <dbReference type="ARBA" id="ARBA00022801"/>
    </source>
</evidence>
<comment type="similarity">
    <text evidence="3 9">Belongs to the peptidase S26 family.</text>
</comment>
<dbReference type="PROSITE" id="PS00760">
    <property type="entry name" value="SPASE_I_2"/>
    <property type="match status" value="1"/>
</dbReference>
<protein>
    <recommendedName>
        <fullName evidence="4 8">Signal peptidase I</fullName>
        <ecNumber evidence="4 8">3.4.21.89</ecNumber>
    </recommendedName>
</protein>
<keyword evidence="12" id="KW-1185">Reference proteome</keyword>
<feature type="domain" description="Peptidase S26" evidence="10">
    <location>
        <begin position="12"/>
        <end position="170"/>
    </location>
</feature>
<dbReference type="CDD" id="cd06530">
    <property type="entry name" value="S26_SPase_I"/>
    <property type="match status" value="1"/>
</dbReference>
<evidence type="ECO:0000256" key="2">
    <source>
        <dbReference type="ARBA" id="ARBA00004401"/>
    </source>
</evidence>
<dbReference type="InterPro" id="IPR019756">
    <property type="entry name" value="Pept_S26A_signal_pept_1_Ser-AS"/>
</dbReference>
<dbReference type="KEGG" id="piv:NCTC13079_00569"/>
<dbReference type="PRINTS" id="PR00727">
    <property type="entry name" value="LEADERPTASE"/>
</dbReference>
<dbReference type="InterPro" id="IPR019533">
    <property type="entry name" value="Peptidase_S26"/>
</dbReference>
<dbReference type="InterPro" id="IPR000223">
    <property type="entry name" value="Pept_S26A_signal_pept_1"/>
</dbReference>
<dbReference type="PROSITE" id="PS00501">
    <property type="entry name" value="SPASE_I_1"/>
    <property type="match status" value="1"/>
</dbReference>
<evidence type="ECO:0000256" key="8">
    <source>
        <dbReference type="RuleBase" id="RU003993"/>
    </source>
</evidence>
<dbReference type="SUPFAM" id="SSF51306">
    <property type="entry name" value="LexA/Signal peptidase"/>
    <property type="match status" value="1"/>
</dbReference>
<evidence type="ECO:0000256" key="3">
    <source>
        <dbReference type="ARBA" id="ARBA00009370"/>
    </source>
</evidence>
<dbReference type="AlphaFoldDB" id="A0A448V138"/>
<dbReference type="GO" id="GO:0005886">
    <property type="term" value="C:plasma membrane"/>
    <property type="evidence" value="ECO:0007669"/>
    <property type="project" value="UniProtKB-SubCell"/>
</dbReference>
<dbReference type="EC" id="3.4.21.89" evidence="4 8"/>
<dbReference type="EMBL" id="LR134523">
    <property type="protein sequence ID" value="VEJ35211.1"/>
    <property type="molecule type" value="Genomic_DNA"/>
</dbReference>
<evidence type="ECO:0000259" key="10">
    <source>
        <dbReference type="Pfam" id="PF10502"/>
    </source>
</evidence>
<evidence type="ECO:0000256" key="4">
    <source>
        <dbReference type="ARBA" id="ARBA00013208"/>
    </source>
</evidence>
<feature type="active site" evidence="7">
    <location>
        <position position="85"/>
    </location>
</feature>
<dbReference type="GO" id="GO:0004252">
    <property type="term" value="F:serine-type endopeptidase activity"/>
    <property type="evidence" value="ECO:0007669"/>
    <property type="project" value="InterPro"/>
</dbReference>
<dbReference type="NCBIfam" id="TIGR02227">
    <property type="entry name" value="sigpep_I_bact"/>
    <property type="match status" value="1"/>
</dbReference>
<dbReference type="InterPro" id="IPR019757">
    <property type="entry name" value="Pept_S26A_signal_pept_1_Lys-AS"/>
</dbReference>
<dbReference type="GO" id="GO:0006465">
    <property type="term" value="P:signal peptide processing"/>
    <property type="evidence" value="ECO:0007669"/>
    <property type="project" value="InterPro"/>
</dbReference>
<name>A0A448V138_9FIRM</name>
<dbReference type="Pfam" id="PF10502">
    <property type="entry name" value="Peptidase_S26"/>
    <property type="match status" value="1"/>
</dbReference>
<organism evidence="11 12">
    <name type="scientific">Aedoeadaptatus ivorii</name>
    <dbReference type="NCBI Taxonomy" id="54006"/>
    <lineage>
        <taxon>Bacteria</taxon>
        <taxon>Bacillati</taxon>
        <taxon>Bacillota</taxon>
        <taxon>Tissierellia</taxon>
        <taxon>Tissierellales</taxon>
        <taxon>Peptoniphilaceae</taxon>
        <taxon>Aedoeadaptatus</taxon>
    </lineage>
</organism>
<sequence>MKREEKSQSFAMEAIKLVVTAIVLALLIRTFIFNTTMVIGQSMEPTLHQNERLICLVFPNYYSDPARGEVVIIDAPDGSGKEYVKRVIGLPGDTVSIEGGKVLVNGVALKEPYIHPGIETEIYRESSWRLGEGEFFVLGDNRQPGMSVDSRYFGPVQKEHIRSRAALRYYPFQKFALFRSGGTE</sequence>
<dbReference type="Proteomes" id="UP000269544">
    <property type="component" value="Chromosome"/>
</dbReference>
<feature type="active site" evidence="7">
    <location>
        <position position="42"/>
    </location>
</feature>
<comment type="subcellular location">
    <subcellularLocation>
        <location evidence="2">Cell membrane</location>
        <topology evidence="2">Single-pass type II membrane protein</topology>
    </subcellularLocation>
    <subcellularLocation>
        <location evidence="9">Membrane</location>
        <topology evidence="9">Single-pass type II membrane protein</topology>
    </subcellularLocation>
</comment>